<keyword evidence="2" id="KW-1185">Reference proteome</keyword>
<gene>
    <name evidence="1" type="ORF">M9Y10_041147</name>
</gene>
<organism evidence="1 2">
    <name type="scientific">Tritrichomonas musculus</name>
    <dbReference type="NCBI Taxonomy" id="1915356"/>
    <lineage>
        <taxon>Eukaryota</taxon>
        <taxon>Metamonada</taxon>
        <taxon>Parabasalia</taxon>
        <taxon>Tritrichomonadida</taxon>
        <taxon>Tritrichomonadidae</taxon>
        <taxon>Tritrichomonas</taxon>
    </lineage>
</organism>
<reference evidence="1 2" key="1">
    <citation type="submission" date="2024-04" db="EMBL/GenBank/DDBJ databases">
        <title>Tritrichomonas musculus Genome.</title>
        <authorList>
            <person name="Alves-Ferreira E."/>
            <person name="Grigg M."/>
            <person name="Lorenzi H."/>
            <person name="Galac M."/>
        </authorList>
    </citation>
    <scope>NUCLEOTIDE SEQUENCE [LARGE SCALE GENOMIC DNA]</scope>
    <source>
        <strain evidence="1 2">EAF2021</strain>
    </source>
</reference>
<name>A0ABR2K6M6_9EUKA</name>
<dbReference type="Proteomes" id="UP001470230">
    <property type="component" value="Unassembled WGS sequence"/>
</dbReference>
<comment type="caution">
    <text evidence="1">The sequence shown here is derived from an EMBL/GenBank/DDBJ whole genome shotgun (WGS) entry which is preliminary data.</text>
</comment>
<sequence length="1124" mass="131219">MDDLVTRFAMEPYITPIPQESSYEYTPKNTLDTLFVNLMKKSDQIMDENDLLQKLDFVDQNLPQIYGLQSDKLSLPIPNDTDKNSISLFKFKLINPTIHINSLCPVPNIEIMSLQELLEHCVDNCIAVNRAAWAVQTYIKKTNEDIDLTETFKRLLIRDDKKASILQKFNYSHYAKFAYALYMKNLLRHEDIILSLMDQLPPSFMAIFKNEILPTYSILLNFLTKSKNRVEYKSLFANELQITRSQLVQLGLNLHYSEYVKDLQTEETEERIRMLSDTLCPSRLNYSSHYRNLIFGSFPFIEPNIIEETMSGIMKYATPDQRQELAMTMCSSVLWFSTKKEAVSATVAFLIKKLVPNFEYHEFFHLLFEKSSMIENFRYLFLEFQLQKVFDYTNFLHYIKINGLLKNQNISAIIISNLPSMIQDKYVLRQISSMMDYLFPDNNFDQEMRSLGSDLVENVDKIAELPYVFRFQIILFLIGQAKHDFGTLCSVLQKIDALSLITVLFNKSKPSKFTVFDYSFIEKTIPCFIAHNLLDSLAATALPPDNPNYKISELLSRFWKECEDNNVSTCLSKYKGQLPTKKQTSKNINVSTTNLQNFIFNNSHLCSLHIFDLFFSVRTENDFGKVFTQFLKDLLSFPLLTDEMLFDFFVNFCESQSVSKGTDQFIKCFMQTIISNQDLVEKEDSNSRQVITDFLTLLFKNNFIHPSFYLQLILSPRNRANFSTNEHLINLFFNIIEDNPNSFPVDLILTENVVAYLTDQELYKSLLTRLRQFPTPIITESLRNTLTKEPPLPISAAYFSLLPIGLQAYEFNDIFNYYAKNVDRTTSTFWTLWLRYKVYYNSGIPVTPNQVDKQQIQEHINKLWACFYQLILLTDYDMNNPEAREKLQIYLNCWTLLCADPQDQFTQFVSLKTAKNIHETLSMKKPLIKPTQIDYLHPIINNCSEAILVQICDDFCKYSFPESDQTSEENVILMNIASYIFATFANRFMKTKMQSTAIVKSMADKLLFWLMSLTNDNYRQTNLFVLDVFNFIVTKTAEMEIEQNRDFHDHILKSLEQFPSNARQYILVNMLMQSFVKVQDPLYFNFTIPHQDNNSGPFGFDNESLTSFNDMTPFELGNDSLDWF</sequence>
<dbReference type="EMBL" id="JAPFFF010000007">
    <property type="protein sequence ID" value="KAK8885695.1"/>
    <property type="molecule type" value="Genomic_DNA"/>
</dbReference>
<accession>A0ABR2K6M6</accession>
<protein>
    <submittedName>
        <fullName evidence="1">Uncharacterized protein</fullName>
    </submittedName>
</protein>
<evidence type="ECO:0000313" key="1">
    <source>
        <dbReference type="EMBL" id="KAK8885695.1"/>
    </source>
</evidence>
<evidence type="ECO:0000313" key="2">
    <source>
        <dbReference type="Proteomes" id="UP001470230"/>
    </source>
</evidence>
<proteinExistence type="predicted"/>